<dbReference type="PANTHER" id="PTHR43792">
    <property type="entry name" value="GNAT FAMILY, PUTATIVE (AFU_ORTHOLOGUE AFUA_3G00765)-RELATED-RELATED"/>
    <property type="match status" value="1"/>
</dbReference>
<dbReference type="RefSeq" id="WP_207324872.1">
    <property type="nucleotide sequence ID" value="NZ_CP071504.1"/>
</dbReference>
<reference evidence="5 6" key="1">
    <citation type="submission" date="2021-03" db="EMBL/GenBank/DDBJ databases">
        <title>Novel species identification of genus Shewanella.</title>
        <authorList>
            <person name="Liu G."/>
            <person name="Zhang Q."/>
        </authorList>
    </citation>
    <scope>NUCLEOTIDE SEQUENCE [LARGE SCALE GENOMIC DNA]</scope>
    <source>
        <strain evidence="5 6">FJAT-53726</strain>
    </source>
</reference>
<keyword evidence="2" id="KW-0012">Acyltransferase</keyword>
<dbReference type="Gene3D" id="3.40.630.30">
    <property type="match status" value="1"/>
</dbReference>
<dbReference type="KEGG" id="scyp:JYB88_16890"/>
<name>A0A975AKY0_9GAMM</name>
<evidence type="ECO:0000256" key="2">
    <source>
        <dbReference type="ARBA" id="ARBA00023315"/>
    </source>
</evidence>
<comment type="similarity">
    <text evidence="3">Belongs to the acetyltransferase family. RimJ subfamily.</text>
</comment>
<evidence type="ECO:0000256" key="3">
    <source>
        <dbReference type="ARBA" id="ARBA00038502"/>
    </source>
</evidence>
<gene>
    <name evidence="5" type="ORF">JYB88_16890</name>
</gene>
<dbReference type="SUPFAM" id="SSF55729">
    <property type="entry name" value="Acyl-CoA N-acyltransferases (Nat)"/>
    <property type="match status" value="1"/>
</dbReference>
<feature type="domain" description="N-acetyltransferase" evidence="4">
    <location>
        <begin position="1"/>
        <end position="167"/>
    </location>
</feature>
<dbReference type="PROSITE" id="PS51186">
    <property type="entry name" value="GNAT"/>
    <property type="match status" value="1"/>
</dbReference>
<keyword evidence="6" id="KW-1185">Reference proteome</keyword>
<dbReference type="InterPro" id="IPR016181">
    <property type="entry name" value="Acyl_CoA_acyltransferase"/>
</dbReference>
<organism evidence="5 6">
    <name type="scientific">Shewanella cyperi</name>
    <dbReference type="NCBI Taxonomy" id="2814292"/>
    <lineage>
        <taxon>Bacteria</taxon>
        <taxon>Pseudomonadati</taxon>
        <taxon>Pseudomonadota</taxon>
        <taxon>Gammaproteobacteria</taxon>
        <taxon>Alteromonadales</taxon>
        <taxon>Shewanellaceae</taxon>
        <taxon>Shewanella</taxon>
    </lineage>
</organism>
<dbReference type="GO" id="GO:0005737">
    <property type="term" value="C:cytoplasm"/>
    <property type="evidence" value="ECO:0007669"/>
    <property type="project" value="TreeGrafter"/>
</dbReference>
<dbReference type="Pfam" id="PF13302">
    <property type="entry name" value="Acetyltransf_3"/>
    <property type="match status" value="1"/>
</dbReference>
<dbReference type="GO" id="GO:0008999">
    <property type="term" value="F:protein-N-terminal-alanine acetyltransferase activity"/>
    <property type="evidence" value="ECO:0007669"/>
    <property type="project" value="TreeGrafter"/>
</dbReference>
<dbReference type="Proteomes" id="UP000663281">
    <property type="component" value="Chromosome"/>
</dbReference>
<keyword evidence="1" id="KW-0808">Transferase</keyword>
<dbReference type="InterPro" id="IPR051531">
    <property type="entry name" value="N-acetyltransferase"/>
</dbReference>
<sequence>MHTRLLSAPDAHAIADYFRRNHAHFAPWEPLRPEGFHSLANWQSRIRDIQAEGSQCAWLVLADERHILGHCALSNIVGGPFQACFMGYGIDGQLQGRGLARQMCETALQYAFGTLKLHRVMANYMPANVRSGALLERLGFEREGFARSYLQINGRWEDHVLTAKIAPCD</sequence>
<accession>A0A975AKY0</accession>
<dbReference type="EMBL" id="CP071504">
    <property type="protein sequence ID" value="QSX29837.1"/>
    <property type="molecule type" value="Genomic_DNA"/>
</dbReference>
<protein>
    <submittedName>
        <fullName evidence="5">GNAT family N-acetyltransferase</fullName>
    </submittedName>
</protein>
<dbReference type="PANTHER" id="PTHR43792:SF8">
    <property type="entry name" value="[RIBOSOMAL PROTEIN US5]-ALANINE N-ACETYLTRANSFERASE"/>
    <property type="match status" value="1"/>
</dbReference>
<proteinExistence type="inferred from homology"/>
<dbReference type="InterPro" id="IPR000182">
    <property type="entry name" value="GNAT_dom"/>
</dbReference>
<dbReference type="CDD" id="cd04301">
    <property type="entry name" value="NAT_SF"/>
    <property type="match status" value="1"/>
</dbReference>
<dbReference type="AlphaFoldDB" id="A0A975AKY0"/>
<evidence type="ECO:0000259" key="4">
    <source>
        <dbReference type="PROSITE" id="PS51186"/>
    </source>
</evidence>
<evidence type="ECO:0000313" key="6">
    <source>
        <dbReference type="Proteomes" id="UP000663281"/>
    </source>
</evidence>
<evidence type="ECO:0000313" key="5">
    <source>
        <dbReference type="EMBL" id="QSX29837.1"/>
    </source>
</evidence>
<evidence type="ECO:0000256" key="1">
    <source>
        <dbReference type="ARBA" id="ARBA00022679"/>
    </source>
</evidence>